<sequence length="161" mass="17838">MGESSNTIFERIAWIIIVGLPIIMWSDSNFNKIVSNFGRIIVLFDGIKNRVDLSFVKVSILTSLKKKLNEELSILLNGSSLSEDDDESESEEEEEGFSDTYMNDMEEGEIRKDEATSATPDGDECDDVAVIDDNLPIIIGNSPVPLPQPENEESVHSEPAT</sequence>
<keyword evidence="2" id="KW-1133">Transmembrane helix</keyword>
<dbReference type="PANTHER" id="PTHR34427">
    <property type="entry name" value="DUF4283 DOMAIN PROTEIN"/>
    <property type="match status" value="1"/>
</dbReference>
<evidence type="ECO:0000313" key="3">
    <source>
        <dbReference type="EMBL" id="CAH1442146.1"/>
    </source>
</evidence>
<feature type="region of interest" description="Disordered" evidence="1">
    <location>
        <begin position="139"/>
        <end position="161"/>
    </location>
</feature>
<keyword evidence="4" id="KW-1185">Reference proteome</keyword>
<dbReference type="PANTHER" id="PTHR34427:SF5">
    <property type="entry name" value="DUF4283 DOMAIN-CONTAINING PROTEIN"/>
    <property type="match status" value="1"/>
</dbReference>
<feature type="region of interest" description="Disordered" evidence="1">
    <location>
        <begin position="79"/>
        <end position="127"/>
    </location>
</feature>
<accession>A0AAU9NWG2</accession>
<evidence type="ECO:0000256" key="2">
    <source>
        <dbReference type="SAM" id="Phobius"/>
    </source>
</evidence>
<keyword evidence="2" id="KW-0472">Membrane</keyword>
<feature type="compositionally biased region" description="Acidic residues" evidence="1">
    <location>
        <begin position="82"/>
        <end position="97"/>
    </location>
</feature>
<gene>
    <name evidence="3" type="ORF">LVIROSA_LOCUS28155</name>
</gene>
<protein>
    <submittedName>
        <fullName evidence="3">Uncharacterized protein</fullName>
    </submittedName>
</protein>
<dbReference type="Proteomes" id="UP001157418">
    <property type="component" value="Unassembled WGS sequence"/>
</dbReference>
<proteinExistence type="predicted"/>
<reference evidence="3 4" key="1">
    <citation type="submission" date="2022-01" db="EMBL/GenBank/DDBJ databases">
        <authorList>
            <person name="Xiong W."/>
            <person name="Schranz E."/>
        </authorList>
    </citation>
    <scope>NUCLEOTIDE SEQUENCE [LARGE SCALE GENOMIC DNA]</scope>
</reference>
<feature type="transmembrane region" description="Helical" evidence="2">
    <location>
        <begin position="12"/>
        <end position="30"/>
    </location>
</feature>
<dbReference type="EMBL" id="CAKMRJ010005412">
    <property type="protein sequence ID" value="CAH1442146.1"/>
    <property type="molecule type" value="Genomic_DNA"/>
</dbReference>
<keyword evidence="2" id="KW-0812">Transmembrane</keyword>
<dbReference type="AlphaFoldDB" id="A0AAU9NWG2"/>
<evidence type="ECO:0000256" key="1">
    <source>
        <dbReference type="SAM" id="MobiDB-lite"/>
    </source>
</evidence>
<comment type="caution">
    <text evidence="3">The sequence shown here is derived from an EMBL/GenBank/DDBJ whole genome shotgun (WGS) entry which is preliminary data.</text>
</comment>
<evidence type="ECO:0000313" key="4">
    <source>
        <dbReference type="Proteomes" id="UP001157418"/>
    </source>
</evidence>
<organism evidence="3 4">
    <name type="scientific">Lactuca virosa</name>
    <dbReference type="NCBI Taxonomy" id="75947"/>
    <lineage>
        <taxon>Eukaryota</taxon>
        <taxon>Viridiplantae</taxon>
        <taxon>Streptophyta</taxon>
        <taxon>Embryophyta</taxon>
        <taxon>Tracheophyta</taxon>
        <taxon>Spermatophyta</taxon>
        <taxon>Magnoliopsida</taxon>
        <taxon>eudicotyledons</taxon>
        <taxon>Gunneridae</taxon>
        <taxon>Pentapetalae</taxon>
        <taxon>asterids</taxon>
        <taxon>campanulids</taxon>
        <taxon>Asterales</taxon>
        <taxon>Asteraceae</taxon>
        <taxon>Cichorioideae</taxon>
        <taxon>Cichorieae</taxon>
        <taxon>Lactucinae</taxon>
        <taxon>Lactuca</taxon>
    </lineage>
</organism>
<name>A0AAU9NWG2_9ASTR</name>